<evidence type="ECO:0000256" key="1">
    <source>
        <dbReference type="ARBA" id="ARBA00004141"/>
    </source>
</evidence>
<dbReference type="PANTHER" id="PTHR43701">
    <property type="entry name" value="MEMBRANE TRANSPORTER PROTEIN MJ0441-RELATED"/>
    <property type="match status" value="1"/>
</dbReference>
<dbReference type="EMBL" id="VSSQ01062725">
    <property type="protein sequence ID" value="MPN15859.1"/>
    <property type="molecule type" value="Genomic_DNA"/>
</dbReference>
<evidence type="ECO:0000256" key="4">
    <source>
        <dbReference type="ARBA" id="ARBA00023136"/>
    </source>
</evidence>
<organism evidence="6">
    <name type="scientific">bioreactor metagenome</name>
    <dbReference type="NCBI Taxonomy" id="1076179"/>
    <lineage>
        <taxon>unclassified sequences</taxon>
        <taxon>metagenomes</taxon>
        <taxon>ecological metagenomes</taxon>
    </lineage>
</organism>
<evidence type="ECO:0000256" key="5">
    <source>
        <dbReference type="SAM" id="Phobius"/>
    </source>
</evidence>
<name>A0A645FR32_9ZZZZ</name>
<dbReference type="Pfam" id="PF01925">
    <property type="entry name" value="TauE"/>
    <property type="match status" value="1"/>
</dbReference>
<comment type="caution">
    <text evidence="6">The sequence shown here is derived from an EMBL/GenBank/DDBJ whole genome shotgun (WGS) entry which is preliminary data.</text>
</comment>
<dbReference type="InterPro" id="IPR051598">
    <property type="entry name" value="TSUP/Inactive_protease-like"/>
</dbReference>
<keyword evidence="2 5" id="KW-0812">Transmembrane</keyword>
<gene>
    <name evidence="6" type="ORF">SDC9_163195</name>
</gene>
<evidence type="ECO:0000256" key="3">
    <source>
        <dbReference type="ARBA" id="ARBA00022989"/>
    </source>
</evidence>
<keyword evidence="4 5" id="KW-0472">Membrane</keyword>
<feature type="transmembrane region" description="Helical" evidence="5">
    <location>
        <begin position="164"/>
        <end position="186"/>
    </location>
</feature>
<feature type="transmembrane region" description="Helical" evidence="5">
    <location>
        <begin position="225"/>
        <end position="241"/>
    </location>
</feature>
<comment type="subcellular location">
    <subcellularLocation>
        <location evidence="1">Membrane</location>
        <topology evidence="1">Multi-pass membrane protein</topology>
    </subcellularLocation>
</comment>
<evidence type="ECO:0008006" key="7">
    <source>
        <dbReference type="Google" id="ProtNLM"/>
    </source>
</evidence>
<accession>A0A645FR32</accession>
<feature type="transmembrane region" description="Helical" evidence="5">
    <location>
        <begin position="57"/>
        <end position="75"/>
    </location>
</feature>
<dbReference type="PANTHER" id="PTHR43701:SF12">
    <property type="entry name" value="MEMBRANE TRANSPORTER PROTEIN YTNM-RELATED"/>
    <property type="match status" value="1"/>
</dbReference>
<dbReference type="GO" id="GO:0016020">
    <property type="term" value="C:membrane"/>
    <property type="evidence" value="ECO:0007669"/>
    <property type="project" value="UniProtKB-SubCell"/>
</dbReference>
<dbReference type="AlphaFoldDB" id="A0A645FR32"/>
<feature type="transmembrane region" description="Helical" evidence="5">
    <location>
        <begin position="192"/>
        <end position="213"/>
    </location>
</feature>
<keyword evidence="3 5" id="KW-1133">Transmembrane helix</keyword>
<evidence type="ECO:0000313" key="6">
    <source>
        <dbReference type="EMBL" id="MPN15859.1"/>
    </source>
</evidence>
<protein>
    <recommendedName>
        <fullName evidence="7">Membrane transporter protein</fullName>
    </recommendedName>
</protein>
<feature type="transmembrane region" description="Helical" evidence="5">
    <location>
        <begin position="12"/>
        <end position="36"/>
    </location>
</feature>
<sequence>MGYGTTLTPLLLTLGIARVEIVPAILLSEFLTGLFAGIAHHKEGNVDLKNDNRIRRAILLLAIPSVIGVLAATIIGSKLKSFGQQYANLYIGIMIVSIGIYLIYNTYILNRRKLQPEETKGSVSNSRLMILGTIAAFNKGVSGGGYGPLMTGGQLTAGIKEKEAVAVTSLCECFTCLMGLLLFFSLGGSLSLFYAVPLCMGSAISVVPAAKTIKILPKGFLKKSIGWATLCLGILTLWKFLH</sequence>
<feature type="transmembrane region" description="Helical" evidence="5">
    <location>
        <begin position="87"/>
        <end position="104"/>
    </location>
</feature>
<proteinExistence type="predicted"/>
<evidence type="ECO:0000256" key="2">
    <source>
        <dbReference type="ARBA" id="ARBA00022692"/>
    </source>
</evidence>
<dbReference type="InterPro" id="IPR002781">
    <property type="entry name" value="TM_pro_TauE-like"/>
</dbReference>
<reference evidence="6" key="1">
    <citation type="submission" date="2019-08" db="EMBL/GenBank/DDBJ databases">
        <authorList>
            <person name="Kucharzyk K."/>
            <person name="Murdoch R.W."/>
            <person name="Higgins S."/>
            <person name="Loffler F."/>
        </authorList>
    </citation>
    <scope>NUCLEOTIDE SEQUENCE</scope>
</reference>